<evidence type="ECO:0000259" key="3">
    <source>
        <dbReference type="Pfam" id="PF16177"/>
    </source>
</evidence>
<dbReference type="PANTHER" id="PTHR42921:SF1">
    <property type="entry name" value="ACETOACETYL-COA SYNTHETASE"/>
    <property type="match status" value="1"/>
</dbReference>
<feature type="domain" description="Acetyl-coenzyme A synthetase N-terminal" evidence="3">
    <location>
        <begin position="2"/>
        <end position="59"/>
    </location>
</feature>
<dbReference type="PROSITE" id="PS00455">
    <property type="entry name" value="AMP_BINDING"/>
    <property type="match status" value="1"/>
</dbReference>
<dbReference type="Gene3D" id="3.40.50.12780">
    <property type="entry name" value="N-terminal domain of ligase-like"/>
    <property type="match status" value="1"/>
</dbReference>
<dbReference type="Pfam" id="PF16177">
    <property type="entry name" value="ACAS_N"/>
    <property type="match status" value="1"/>
</dbReference>
<feature type="non-terminal residue" evidence="4">
    <location>
        <position position="1"/>
    </location>
</feature>
<protein>
    <submittedName>
        <fullName evidence="4">Acetoacetyl-CoA synthetase</fullName>
    </submittedName>
</protein>
<reference evidence="4" key="1">
    <citation type="submission" date="2020-08" db="EMBL/GenBank/DDBJ databases">
        <title>Multicomponent nature underlies the extraordinary mechanical properties of spider dragline silk.</title>
        <authorList>
            <person name="Kono N."/>
            <person name="Nakamura H."/>
            <person name="Mori M."/>
            <person name="Yoshida Y."/>
            <person name="Ohtoshi R."/>
            <person name="Malay A.D."/>
            <person name="Moran D.A.P."/>
            <person name="Tomita M."/>
            <person name="Numata K."/>
            <person name="Arakawa K."/>
        </authorList>
    </citation>
    <scope>NUCLEOTIDE SEQUENCE</scope>
</reference>
<dbReference type="SUPFAM" id="SSF56801">
    <property type="entry name" value="Acetyl-CoA synthetase-like"/>
    <property type="match status" value="1"/>
</dbReference>
<dbReference type="GO" id="GO:0030729">
    <property type="term" value="F:acetoacetate-CoA ligase activity"/>
    <property type="evidence" value="ECO:0007669"/>
    <property type="project" value="TreeGrafter"/>
</dbReference>
<feature type="domain" description="AMP-dependent synthetase/ligase" evidence="2">
    <location>
        <begin position="78"/>
        <end position="446"/>
    </location>
</feature>
<organism evidence="4 5">
    <name type="scientific">Trichonephila inaurata madagascariensis</name>
    <dbReference type="NCBI Taxonomy" id="2747483"/>
    <lineage>
        <taxon>Eukaryota</taxon>
        <taxon>Metazoa</taxon>
        <taxon>Ecdysozoa</taxon>
        <taxon>Arthropoda</taxon>
        <taxon>Chelicerata</taxon>
        <taxon>Arachnida</taxon>
        <taxon>Araneae</taxon>
        <taxon>Araneomorphae</taxon>
        <taxon>Entelegynae</taxon>
        <taxon>Araneoidea</taxon>
        <taxon>Nephilidae</taxon>
        <taxon>Trichonephila</taxon>
        <taxon>Trichonephila inaurata</taxon>
    </lineage>
</organism>
<dbReference type="InterPro" id="IPR042099">
    <property type="entry name" value="ANL_N_sf"/>
</dbReference>
<evidence type="ECO:0000313" key="5">
    <source>
        <dbReference type="Proteomes" id="UP000886998"/>
    </source>
</evidence>
<proteinExistence type="inferred from homology"/>
<dbReference type="AlphaFoldDB" id="A0A8X6XZA1"/>
<dbReference type="Pfam" id="PF00501">
    <property type="entry name" value="AMP-binding"/>
    <property type="match status" value="1"/>
</dbReference>
<accession>A0A8X6XZA1</accession>
<evidence type="ECO:0000313" key="4">
    <source>
        <dbReference type="EMBL" id="GFY60116.1"/>
    </source>
</evidence>
<keyword evidence="5" id="KW-1185">Reference proteome</keyword>
<gene>
    <name evidence="4" type="primary">Aacs</name>
    <name evidence="4" type="ORF">TNIN_354481</name>
</gene>
<dbReference type="InterPro" id="IPR000873">
    <property type="entry name" value="AMP-dep_synth/lig_dom"/>
</dbReference>
<dbReference type="PANTHER" id="PTHR42921">
    <property type="entry name" value="ACETOACETYL-COA SYNTHETASE"/>
    <property type="match status" value="1"/>
</dbReference>
<dbReference type="InterPro" id="IPR020845">
    <property type="entry name" value="AMP-binding_CS"/>
</dbReference>
<sequence>NYWDLHKWSVENIPEFWKEIWHYFNVIASKPYEEVFRKTGKGFLDNEWFKGAAFNLAENILRIRDNKIGLICSDELRNRETFTYAEIYEQVKLYAAAFRKHGLSVGDRVGYYISSRKEALFAMLATVSIGAIWGGPLPYHGSKVASNIMKTVDPKFIISIDHFQSYGEQFFPIDNLSAIAKGLPSLEKVIIVVTREETLRRDISDIPHSIFLDDFLQSGTTADGTVPEIIFEQLPFCHPAIINFTSGTTSEPKGVVHSAGTFIAQFRDFAFHLNFKTGDVVYTPSPVGWAIWDYIIPSIALGVKLFLFDGGPDFNVNNHTIWDVFSENKVSTAFLAPAFVESFETDNIRPKPGTNLDSLRTVILAGSPATPQEYKFLLDNVKKDLFVGSLYGATEVFGAFTGFDFRSYSYTCECQVPALGVDLHCFDEEGNSVIGHRGEIVVTKPCPTFPICLWRDENNSKINQEYLSKYPGVWCQNDIGWINPKTKGLVIIGRSDNTLKQYGERVSPNDIYLAISDMEELRDFICVGQDRYDGISRAILFVKLKEGITFDPHLKKKIGESIGKELFYNVPEVILEVPDIPVS</sequence>
<evidence type="ECO:0000256" key="1">
    <source>
        <dbReference type="ARBA" id="ARBA00006432"/>
    </source>
</evidence>
<comment type="caution">
    <text evidence="4">The sequence shown here is derived from an EMBL/GenBank/DDBJ whole genome shotgun (WGS) entry which is preliminary data.</text>
</comment>
<comment type="similarity">
    <text evidence="1">Belongs to the ATP-dependent AMP-binding enzyme family.</text>
</comment>
<dbReference type="InterPro" id="IPR032387">
    <property type="entry name" value="ACAS_N"/>
</dbReference>
<dbReference type="OrthoDB" id="10253869at2759"/>
<name>A0A8X6XZA1_9ARAC</name>
<dbReference type="EMBL" id="BMAV01012984">
    <property type="protein sequence ID" value="GFY60116.1"/>
    <property type="molecule type" value="Genomic_DNA"/>
</dbReference>
<dbReference type="Proteomes" id="UP000886998">
    <property type="component" value="Unassembled WGS sequence"/>
</dbReference>
<evidence type="ECO:0000259" key="2">
    <source>
        <dbReference type="Pfam" id="PF00501"/>
    </source>
</evidence>